<dbReference type="PROSITE" id="PS51352">
    <property type="entry name" value="THIOREDOXIN_2"/>
    <property type="match status" value="1"/>
</dbReference>
<evidence type="ECO:0000256" key="2">
    <source>
        <dbReference type="ARBA" id="ARBA00022748"/>
    </source>
</evidence>
<keyword evidence="4" id="KW-0472">Membrane</keyword>
<feature type="domain" description="Thioredoxin" evidence="5">
    <location>
        <begin position="131"/>
        <end position="267"/>
    </location>
</feature>
<keyword evidence="4" id="KW-1133">Transmembrane helix</keyword>
<dbReference type="AlphaFoldDB" id="A0A1W1GUJ0"/>
<dbReference type="GeneID" id="64105140"/>
<evidence type="ECO:0000313" key="6">
    <source>
        <dbReference type="EMBL" id="SLM22985.1"/>
    </source>
</evidence>
<dbReference type="PANTHER" id="PTHR42852:SF13">
    <property type="entry name" value="PROTEIN DIPZ"/>
    <property type="match status" value="1"/>
</dbReference>
<sequence length="267" mass="29294">MSSVGPVPMPVVLILIFLLLAMAIARFWSRAEPGQARPPAAGMVLDMLLVGLLCGRLSFVAAHFSLYREAPWSVLQIADGGYHLPVVIGAGFAWALWRLRRHRALRAPVLAGALAGLLLWGGASQGLAYWQAKQMPLPTLQVVDLQGRAIDLQQFHGRPLVLNLWASWCGPCRREMPVLATAQQEHADIQFVFLNQGETLAEVQTFLAAEHISLGNVLLDESSAASTSLDVRAFPSTLFFDAQGRLQELHLGELTQAGLEHKLRRLR</sequence>
<dbReference type="InterPro" id="IPR017937">
    <property type="entry name" value="Thioredoxin_CS"/>
</dbReference>
<dbReference type="SUPFAM" id="SSF52833">
    <property type="entry name" value="Thioredoxin-like"/>
    <property type="match status" value="1"/>
</dbReference>
<dbReference type="CDD" id="cd02966">
    <property type="entry name" value="TlpA_like_family"/>
    <property type="match status" value="1"/>
</dbReference>
<name>A0A1W1GUJ0_9GAMM</name>
<evidence type="ECO:0000256" key="3">
    <source>
        <dbReference type="ARBA" id="ARBA00023284"/>
    </source>
</evidence>
<dbReference type="GO" id="GO:0017004">
    <property type="term" value="P:cytochrome complex assembly"/>
    <property type="evidence" value="ECO:0007669"/>
    <property type="project" value="UniProtKB-KW"/>
</dbReference>
<dbReference type="Pfam" id="PF08534">
    <property type="entry name" value="Redoxin"/>
    <property type="match status" value="1"/>
</dbReference>
<dbReference type="InterPro" id="IPR013766">
    <property type="entry name" value="Thioredoxin_domain"/>
</dbReference>
<evidence type="ECO:0000259" key="5">
    <source>
        <dbReference type="PROSITE" id="PS51352"/>
    </source>
</evidence>
<keyword evidence="4" id="KW-0812">Transmembrane</keyword>
<dbReference type="GO" id="GO:0030313">
    <property type="term" value="C:cell envelope"/>
    <property type="evidence" value="ECO:0007669"/>
    <property type="project" value="UniProtKB-SubCell"/>
</dbReference>
<dbReference type="PANTHER" id="PTHR42852">
    <property type="entry name" value="THIOL:DISULFIDE INTERCHANGE PROTEIN DSBE"/>
    <property type="match status" value="1"/>
</dbReference>
<dbReference type="GO" id="GO:0016853">
    <property type="term" value="F:isomerase activity"/>
    <property type="evidence" value="ECO:0007669"/>
    <property type="project" value="UniProtKB-KW"/>
</dbReference>
<dbReference type="InterPro" id="IPR036249">
    <property type="entry name" value="Thioredoxin-like_sf"/>
</dbReference>
<dbReference type="InterPro" id="IPR050553">
    <property type="entry name" value="Thioredoxin_ResA/DsbE_sf"/>
</dbReference>
<keyword evidence="6" id="KW-0413">Isomerase</keyword>
<dbReference type="Gene3D" id="3.40.30.10">
    <property type="entry name" value="Glutaredoxin"/>
    <property type="match status" value="1"/>
</dbReference>
<accession>A0A1W1GUJ0</accession>
<feature type="transmembrane region" description="Helical" evidence="4">
    <location>
        <begin position="40"/>
        <end position="60"/>
    </location>
</feature>
<dbReference type="PROSITE" id="PS00194">
    <property type="entry name" value="THIOREDOXIN_1"/>
    <property type="match status" value="1"/>
</dbReference>
<dbReference type="RefSeq" id="WP_025879238.1">
    <property type="nucleotide sequence ID" value="NZ_CBXW010000038.1"/>
</dbReference>
<evidence type="ECO:0000256" key="1">
    <source>
        <dbReference type="ARBA" id="ARBA00004196"/>
    </source>
</evidence>
<dbReference type="EMBL" id="FWEU01000001">
    <property type="protein sequence ID" value="SLM22985.1"/>
    <property type="molecule type" value="Genomic_DNA"/>
</dbReference>
<dbReference type="GO" id="GO:0015036">
    <property type="term" value="F:disulfide oxidoreductase activity"/>
    <property type="evidence" value="ECO:0007669"/>
    <property type="project" value="UniProtKB-ARBA"/>
</dbReference>
<keyword evidence="3" id="KW-0676">Redox-active center</keyword>
<organism evidence="6 7">
    <name type="scientific">Stenotrophomonas indicatrix</name>
    <dbReference type="NCBI Taxonomy" id="2045451"/>
    <lineage>
        <taxon>Bacteria</taxon>
        <taxon>Pseudomonadati</taxon>
        <taxon>Pseudomonadota</taxon>
        <taxon>Gammaproteobacteria</taxon>
        <taxon>Lysobacterales</taxon>
        <taxon>Lysobacteraceae</taxon>
        <taxon>Stenotrophomonas</taxon>
    </lineage>
</organism>
<keyword evidence="2" id="KW-0201">Cytochrome c-type biogenesis</keyword>
<feature type="transmembrane region" description="Helical" evidence="4">
    <location>
        <begin position="109"/>
        <end position="130"/>
    </location>
</feature>
<feature type="transmembrane region" description="Helical" evidence="4">
    <location>
        <begin position="6"/>
        <end position="28"/>
    </location>
</feature>
<proteinExistence type="predicted"/>
<protein>
    <submittedName>
        <fullName evidence="6">Thiol-disulfide isomerase or thioredoxin</fullName>
    </submittedName>
</protein>
<dbReference type="InterPro" id="IPR013740">
    <property type="entry name" value="Redoxin"/>
</dbReference>
<feature type="transmembrane region" description="Helical" evidence="4">
    <location>
        <begin position="80"/>
        <end position="97"/>
    </location>
</feature>
<comment type="subcellular location">
    <subcellularLocation>
        <location evidence="1">Cell envelope</location>
    </subcellularLocation>
</comment>
<dbReference type="Proteomes" id="UP000191133">
    <property type="component" value="Unassembled WGS sequence"/>
</dbReference>
<evidence type="ECO:0000313" key="7">
    <source>
        <dbReference type="Proteomes" id="UP000191133"/>
    </source>
</evidence>
<evidence type="ECO:0000256" key="4">
    <source>
        <dbReference type="SAM" id="Phobius"/>
    </source>
</evidence>
<gene>
    <name evidence="6" type="ORF">SAMN04488690_0671</name>
</gene>
<reference evidence="7" key="1">
    <citation type="submission" date="2016-10" db="EMBL/GenBank/DDBJ databases">
        <authorList>
            <person name="Varghese N."/>
        </authorList>
    </citation>
    <scope>NUCLEOTIDE SEQUENCE [LARGE SCALE GENOMIC DNA]</scope>
    <source>
        <strain evidence="7">92MFCol6.1</strain>
    </source>
</reference>